<dbReference type="EMBL" id="LUEZ02000122">
    <property type="protein sequence ID" value="RDB16761.1"/>
    <property type="molecule type" value="Genomic_DNA"/>
</dbReference>
<accession>A0A369J407</accession>
<evidence type="ECO:0000313" key="3">
    <source>
        <dbReference type="Proteomes" id="UP000076154"/>
    </source>
</evidence>
<evidence type="ECO:0000256" key="1">
    <source>
        <dbReference type="SAM" id="MobiDB-lite"/>
    </source>
</evidence>
<dbReference type="AlphaFoldDB" id="A0A369J407"/>
<dbReference type="Proteomes" id="UP000076154">
    <property type="component" value="Unassembled WGS sequence"/>
</dbReference>
<proteinExistence type="predicted"/>
<dbReference type="InParanoid" id="A0A369J407"/>
<dbReference type="OrthoDB" id="3011085at2759"/>
<sequence>MTQNPSVLLDNLATLRDSKNFQALIRRHLYPTLDSLPEQQRSSIATALDVAHEEFIGVGLIAFHTKSHEITDGLRVLKETPGMFYESQGEIMEDVVRSIASWLPILWHVGVERGLEHGLVHESLKFCLESYHKLRDTRTQLQFIDLDHPDLIIKDHTGKLVYRAEWQTTEHAILWVWRDLLLSSSSRGQDENLIEKFATDIKNLKLTDKLLMRLDPEVSPSPTGSNPSFLPKSYNANGKLQLYDAEERRDLLMNAHLSSEMRSAGPKAEYLLLSREMTAFEQKPTASTFKALVSARPELKEHLIAFARTKFLEPGNSYHSTDFKSAFEIFQLAGADQELLQLLDKVTAPGRPFSMETHVLRNAVSYLLGRTPVVQSRTRMHLERGLWSAHAIIQDEIYHAFYDLSAAWIYLRDQLDSGTLTYIAPAQSASQQTRRETFNPSGSYRRHPADPTRDPVLKAFCEKAGWTPAGEKDIDDDMYSDDDAYEEDPDRRRARRCIELEDLSLEAILSFQAWFELLGTWPQAVEREEMKAAVRAEWGDDGRLFFNVEGVADALACRCDDMKSDPYRERLGRGIRLLYTSLRSV</sequence>
<name>A0A369J407_HYPMA</name>
<reference evidence="2" key="1">
    <citation type="submission" date="2018-04" db="EMBL/GenBank/DDBJ databases">
        <title>Whole genome sequencing of Hypsizygus marmoreus.</title>
        <authorList>
            <person name="Choi I.-G."/>
            <person name="Min B."/>
            <person name="Kim J.-G."/>
            <person name="Kim S."/>
            <person name="Oh Y.-L."/>
            <person name="Kong W.-S."/>
            <person name="Park H."/>
            <person name="Jeong J."/>
            <person name="Song E.-S."/>
        </authorList>
    </citation>
    <scope>NUCLEOTIDE SEQUENCE [LARGE SCALE GENOMIC DNA]</scope>
    <source>
        <strain evidence="2">51987-8</strain>
    </source>
</reference>
<feature type="compositionally biased region" description="Polar residues" evidence="1">
    <location>
        <begin position="427"/>
        <end position="442"/>
    </location>
</feature>
<protein>
    <submittedName>
        <fullName evidence="2">Uncharacterized protein</fullName>
    </submittedName>
</protein>
<feature type="region of interest" description="Disordered" evidence="1">
    <location>
        <begin position="426"/>
        <end position="449"/>
    </location>
</feature>
<evidence type="ECO:0000313" key="2">
    <source>
        <dbReference type="EMBL" id="RDB16761.1"/>
    </source>
</evidence>
<comment type="caution">
    <text evidence="2">The sequence shown here is derived from an EMBL/GenBank/DDBJ whole genome shotgun (WGS) entry which is preliminary data.</text>
</comment>
<organism evidence="2 3">
    <name type="scientific">Hypsizygus marmoreus</name>
    <name type="common">White beech mushroom</name>
    <name type="synonym">Agaricus marmoreus</name>
    <dbReference type="NCBI Taxonomy" id="39966"/>
    <lineage>
        <taxon>Eukaryota</taxon>
        <taxon>Fungi</taxon>
        <taxon>Dikarya</taxon>
        <taxon>Basidiomycota</taxon>
        <taxon>Agaricomycotina</taxon>
        <taxon>Agaricomycetes</taxon>
        <taxon>Agaricomycetidae</taxon>
        <taxon>Agaricales</taxon>
        <taxon>Tricholomatineae</taxon>
        <taxon>Lyophyllaceae</taxon>
        <taxon>Hypsizygus</taxon>
    </lineage>
</organism>
<keyword evidence="3" id="KW-1185">Reference proteome</keyword>
<gene>
    <name evidence="2" type="ORF">Hypma_002381</name>
</gene>